<accession>A0A2U1P6S1</accession>
<reference evidence="3 4" key="1">
    <citation type="journal article" date="2018" name="Mol. Plant">
        <title>The genome of Artemisia annua provides insight into the evolution of Asteraceae family and artemisinin biosynthesis.</title>
        <authorList>
            <person name="Shen Q."/>
            <person name="Zhang L."/>
            <person name="Liao Z."/>
            <person name="Wang S."/>
            <person name="Yan T."/>
            <person name="Shi P."/>
            <person name="Liu M."/>
            <person name="Fu X."/>
            <person name="Pan Q."/>
            <person name="Wang Y."/>
            <person name="Lv Z."/>
            <person name="Lu X."/>
            <person name="Zhang F."/>
            <person name="Jiang W."/>
            <person name="Ma Y."/>
            <person name="Chen M."/>
            <person name="Hao X."/>
            <person name="Li L."/>
            <person name="Tang Y."/>
            <person name="Lv G."/>
            <person name="Zhou Y."/>
            <person name="Sun X."/>
            <person name="Brodelius P.E."/>
            <person name="Rose J.K.C."/>
            <person name="Tang K."/>
        </authorList>
    </citation>
    <scope>NUCLEOTIDE SEQUENCE [LARGE SCALE GENOMIC DNA]</scope>
    <source>
        <strain evidence="4">cv. Huhao1</strain>
        <tissue evidence="3">Leaf</tissue>
    </source>
</reference>
<keyword evidence="2" id="KW-1133">Transmembrane helix</keyword>
<name>A0A2U1P6S1_ARTAN</name>
<feature type="transmembrane region" description="Helical" evidence="2">
    <location>
        <begin position="580"/>
        <end position="598"/>
    </location>
</feature>
<feature type="compositionally biased region" description="Low complexity" evidence="1">
    <location>
        <begin position="238"/>
        <end position="258"/>
    </location>
</feature>
<feature type="compositionally biased region" description="Polar residues" evidence="1">
    <location>
        <begin position="277"/>
        <end position="286"/>
    </location>
</feature>
<protein>
    <recommendedName>
        <fullName evidence="5">Zinc knuckle CX2CX4HX4C</fullName>
    </recommendedName>
</protein>
<dbReference type="AlphaFoldDB" id="A0A2U1P6S1"/>
<keyword evidence="4" id="KW-1185">Reference proteome</keyword>
<dbReference type="PANTHER" id="PTHR33233">
    <property type="entry name" value="ENDONUCLEASE/EXONUCLEASE/PHOSPHATASE"/>
    <property type="match status" value="1"/>
</dbReference>
<dbReference type="STRING" id="35608.A0A2U1P6S1"/>
<feature type="transmembrane region" description="Helical" evidence="2">
    <location>
        <begin position="605"/>
        <end position="629"/>
    </location>
</feature>
<evidence type="ECO:0000256" key="2">
    <source>
        <dbReference type="SAM" id="Phobius"/>
    </source>
</evidence>
<organism evidence="3 4">
    <name type="scientific">Artemisia annua</name>
    <name type="common">Sweet wormwood</name>
    <dbReference type="NCBI Taxonomy" id="35608"/>
    <lineage>
        <taxon>Eukaryota</taxon>
        <taxon>Viridiplantae</taxon>
        <taxon>Streptophyta</taxon>
        <taxon>Embryophyta</taxon>
        <taxon>Tracheophyta</taxon>
        <taxon>Spermatophyta</taxon>
        <taxon>Magnoliopsida</taxon>
        <taxon>eudicotyledons</taxon>
        <taxon>Gunneridae</taxon>
        <taxon>Pentapetalae</taxon>
        <taxon>asterids</taxon>
        <taxon>campanulids</taxon>
        <taxon>Asterales</taxon>
        <taxon>Asteraceae</taxon>
        <taxon>Asteroideae</taxon>
        <taxon>Anthemideae</taxon>
        <taxon>Artemisiinae</taxon>
        <taxon>Artemisia</taxon>
    </lineage>
</organism>
<evidence type="ECO:0008006" key="5">
    <source>
        <dbReference type="Google" id="ProtNLM"/>
    </source>
</evidence>
<feature type="compositionally biased region" description="Polar residues" evidence="1">
    <location>
        <begin position="113"/>
        <end position="134"/>
    </location>
</feature>
<dbReference type="Proteomes" id="UP000245207">
    <property type="component" value="Unassembled WGS sequence"/>
</dbReference>
<dbReference type="PANTHER" id="PTHR33233:SF17">
    <property type="entry name" value="DUF4283 DOMAIN-CONTAINING PROTEIN"/>
    <property type="match status" value="1"/>
</dbReference>
<comment type="caution">
    <text evidence="3">The sequence shown here is derived from an EMBL/GenBank/DDBJ whole genome shotgun (WGS) entry which is preliminary data.</text>
</comment>
<evidence type="ECO:0000313" key="3">
    <source>
        <dbReference type="EMBL" id="PWA81439.1"/>
    </source>
</evidence>
<feature type="region of interest" description="Disordered" evidence="1">
    <location>
        <begin position="99"/>
        <end position="287"/>
    </location>
</feature>
<keyword evidence="2" id="KW-0812">Transmembrane</keyword>
<dbReference type="EMBL" id="PKPP01001591">
    <property type="protein sequence ID" value="PWA81439.1"/>
    <property type="molecule type" value="Genomic_DNA"/>
</dbReference>
<feature type="compositionally biased region" description="Basic and acidic residues" evidence="1">
    <location>
        <begin position="259"/>
        <end position="276"/>
    </location>
</feature>
<sequence>MDRMTTSVCEKPYGRASFARVLVEIDSSKPLLDSVELWYEGLGKVLRLWIEYSWVPPRCEECKIFGHYLSECARKVNTVRAVNKNGETVKPVEVKQSVNNDGAKVDDGDEGWQTATRRNFRNTGNNYRQGQVGNYNVRRGGTSNRGGFNNRGNSNVSNVGVKDTSKSSEPINSGSVGHIDDSMVANDKGEPVNKGKNKINEGGGSNSGNSNNGGIAVGKKNVTKTNTANSNNDGTVGKNGNRNNGNGNKNDMGANKGNENNKNRKSGNEVRDKDVSGSRSVATSGSEAIDPWNDVKVKVANACNTNIPIEENVLKGWNADMVRFYSVKWNNRTKKSESVKQQFDWEMKSLSSQIAQISRNLDKNSKLNAEMKLKKSDVNVQNNRDAYFRKIIWDNLKPLCKLDDLSCIWAEIKKSREAVKAAGIWKFSLHGINGDGSLVNNTGIDGFWKCNQVFDTGEGIVGNLLCTTGLIIASCADHQFVVLGVRWLCTKGTDSIFCAGRLYCLWRCYYVIDWGDDYGYNQLCTTDFGLASALACILVDWSIACYALQNRVRNSALAVLFYVGIEFGNCFGYGTDLVVVLCYMSLWIVIIETVLFCCTSFDMKFGYFLHCVDYGSVWGMLGQCLLIWYTGLFWDVVQFCYCFLLPRQEVICVGVVLTDLSSCAIPCT</sequence>
<proteinExistence type="predicted"/>
<feature type="compositionally biased region" description="Low complexity" evidence="1">
    <location>
        <begin position="138"/>
        <end position="161"/>
    </location>
</feature>
<evidence type="ECO:0000313" key="4">
    <source>
        <dbReference type="Proteomes" id="UP000245207"/>
    </source>
</evidence>
<keyword evidence="2" id="KW-0472">Membrane</keyword>
<evidence type="ECO:0000256" key="1">
    <source>
        <dbReference type="SAM" id="MobiDB-lite"/>
    </source>
</evidence>
<gene>
    <name evidence="3" type="ORF">CTI12_AA188160</name>
</gene>
<feature type="compositionally biased region" description="Polar residues" evidence="1">
    <location>
        <begin position="223"/>
        <end position="234"/>
    </location>
</feature>